<dbReference type="SUPFAM" id="SSF81383">
    <property type="entry name" value="F-box domain"/>
    <property type="match status" value="1"/>
</dbReference>
<organism evidence="2 3">
    <name type="scientific">Capsicum annuum</name>
    <name type="common">Capsicum pepper</name>
    <dbReference type="NCBI Taxonomy" id="4072"/>
    <lineage>
        <taxon>Eukaryota</taxon>
        <taxon>Viridiplantae</taxon>
        <taxon>Streptophyta</taxon>
        <taxon>Embryophyta</taxon>
        <taxon>Tracheophyta</taxon>
        <taxon>Spermatophyta</taxon>
        <taxon>Magnoliopsida</taxon>
        <taxon>eudicotyledons</taxon>
        <taxon>Gunneridae</taxon>
        <taxon>Pentapetalae</taxon>
        <taxon>asterids</taxon>
        <taxon>lamiids</taxon>
        <taxon>Solanales</taxon>
        <taxon>Solanaceae</taxon>
        <taxon>Solanoideae</taxon>
        <taxon>Capsiceae</taxon>
        <taxon>Capsicum</taxon>
    </lineage>
</organism>
<dbReference type="Proteomes" id="UP000222542">
    <property type="component" value="Unassembled WGS sequence"/>
</dbReference>
<dbReference type="InterPro" id="IPR050796">
    <property type="entry name" value="SCF_F-box_component"/>
</dbReference>
<proteinExistence type="predicted"/>
<sequence>MSNVLPEVINEILTRLPVKSLMKFRCVSKSFKSLIDSPKFIEAHLNQQTLKPNSNTKLILNAHNLFSVDFNSICNGVSTQQPIELEKPLKQLHRPTQVLGSCRGLFFISNNLKYNVVVWNPSTKMFCRLPICPTKPPSRTPRGLGFVQICGGFGYDDSDNGTTHMINLP</sequence>
<gene>
    <name evidence="2" type="ORF">T459_35535</name>
</gene>
<dbReference type="OMA" id="THMINLP"/>
<evidence type="ECO:0000259" key="1">
    <source>
        <dbReference type="PROSITE" id="PS50181"/>
    </source>
</evidence>
<name>A0A2G2XJ22_CAPAN</name>
<evidence type="ECO:0000313" key="3">
    <source>
        <dbReference type="Proteomes" id="UP000222542"/>
    </source>
</evidence>
<dbReference type="Gene3D" id="1.20.1280.50">
    <property type="match status" value="1"/>
</dbReference>
<dbReference type="PANTHER" id="PTHR31672">
    <property type="entry name" value="BNACNNG10540D PROTEIN"/>
    <property type="match status" value="1"/>
</dbReference>
<dbReference type="SMART" id="SM00256">
    <property type="entry name" value="FBOX"/>
    <property type="match status" value="1"/>
</dbReference>
<reference evidence="2 3" key="2">
    <citation type="journal article" date="2017" name="Genome Biol.">
        <title>New reference genome sequences of hot pepper reveal the massive evolution of plant disease-resistance genes by retroduplication.</title>
        <authorList>
            <person name="Kim S."/>
            <person name="Park J."/>
            <person name="Yeom S.I."/>
            <person name="Kim Y.M."/>
            <person name="Seo E."/>
            <person name="Kim K.T."/>
            <person name="Kim M.S."/>
            <person name="Lee J.M."/>
            <person name="Cheong K."/>
            <person name="Shin H.S."/>
            <person name="Kim S.B."/>
            <person name="Han K."/>
            <person name="Lee J."/>
            <person name="Park M."/>
            <person name="Lee H.A."/>
            <person name="Lee H.Y."/>
            <person name="Lee Y."/>
            <person name="Oh S."/>
            <person name="Lee J.H."/>
            <person name="Choi E."/>
            <person name="Choi E."/>
            <person name="Lee S.E."/>
            <person name="Jeon J."/>
            <person name="Kim H."/>
            <person name="Choi G."/>
            <person name="Song H."/>
            <person name="Lee J."/>
            <person name="Lee S.C."/>
            <person name="Kwon J.K."/>
            <person name="Lee H.Y."/>
            <person name="Koo N."/>
            <person name="Hong Y."/>
            <person name="Kim R.W."/>
            <person name="Kang W.H."/>
            <person name="Huh J.H."/>
            <person name="Kang B.C."/>
            <person name="Yang T.J."/>
            <person name="Lee Y.H."/>
            <person name="Bennetzen J.L."/>
            <person name="Choi D."/>
        </authorList>
    </citation>
    <scope>NUCLEOTIDE SEQUENCE [LARGE SCALE GENOMIC DNA]</scope>
    <source>
        <strain evidence="3">cv. CM334</strain>
    </source>
</reference>
<comment type="caution">
    <text evidence="2">The sequence shown here is derived from an EMBL/GenBank/DDBJ whole genome shotgun (WGS) entry which is preliminary data.</text>
</comment>
<dbReference type="PROSITE" id="PS50181">
    <property type="entry name" value="FBOX"/>
    <property type="match status" value="1"/>
</dbReference>
<feature type="domain" description="F-box" evidence="1">
    <location>
        <begin position="1"/>
        <end position="44"/>
    </location>
</feature>
<accession>A0A2G2XJ22</accession>
<keyword evidence="3" id="KW-1185">Reference proteome</keyword>
<dbReference type="InterPro" id="IPR036047">
    <property type="entry name" value="F-box-like_dom_sf"/>
</dbReference>
<dbReference type="EMBL" id="AYRZ02002704">
    <property type="protein sequence ID" value="PHT57493.1"/>
    <property type="molecule type" value="Genomic_DNA"/>
</dbReference>
<dbReference type="Pfam" id="PF00646">
    <property type="entry name" value="F-box"/>
    <property type="match status" value="1"/>
</dbReference>
<dbReference type="Gramene" id="PHT57493">
    <property type="protein sequence ID" value="PHT57493"/>
    <property type="gene ID" value="T459_35535"/>
</dbReference>
<dbReference type="CDD" id="cd22157">
    <property type="entry name" value="F-box_AtFBW1-like"/>
    <property type="match status" value="1"/>
</dbReference>
<protein>
    <recommendedName>
        <fullName evidence="1">F-box domain-containing protein</fullName>
    </recommendedName>
</protein>
<dbReference type="PANTHER" id="PTHR31672:SF13">
    <property type="entry name" value="F-BOX PROTEIN CPR30-LIKE"/>
    <property type="match status" value="1"/>
</dbReference>
<dbReference type="InterPro" id="IPR001810">
    <property type="entry name" value="F-box_dom"/>
</dbReference>
<reference evidence="2 3" key="1">
    <citation type="journal article" date="2014" name="Nat. Genet.">
        <title>Genome sequence of the hot pepper provides insights into the evolution of pungency in Capsicum species.</title>
        <authorList>
            <person name="Kim S."/>
            <person name="Park M."/>
            <person name="Yeom S.I."/>
            <person name="Kim Y.M."/>
            <person name="Lee J.M."/>
            <person name="Lee H.A."/>
            <person name="Seo E."/>
            <person name="Choi J."/>
            <person name="Cheong K."/>
            <person name="Kim K.T."/>
            <person name="Jung K."/>
            <person name="Lee G.W."/>
            <person name="Oh S.K."/>
            <person name="Bae C."/>
            <person name="Kim S.B."/>
            <person name="Lee H.Y."/>
            <person name="Kim S.Y."/>
            <person name="Kim M.S."/>
            <person name="Kang B.C."/>
            <person name="Jo Y.D."/>
            <person name="Yang H.B."/>
            <person name="Jeong H.J."/>
            <person name="Kang W.H."/>
            <person name="Kwon J.K."/>
            <person name="Shin C."/>
            <person name="Lim J.Y."/>
            <person name="Park J.H."/>
            <person name="Huh J.H."/>
            <person name="Kim J.S."/>
            <person name="Kim B.D."/>
            <person name="Cohen O."/>
            <person name="Paran I."/>
            <person name="Suh M.C."/>
            <person name="Lee S.B."/>
            <person name="Kim Y.K."/>
            <person name="Shin Y."/>
            <person name="Noh S.J."/>
            <person name="Park J."/>
            <person name="Seo Y.S."/>
            <person name="Kwon S.Y."/>
            <person name="Kim H.A."/>
            <person name="Park J.M."/>
            <person name="Kim H.J."/>
            <person name="Choi S.B."/>
            <person name="Bosland P.W."/>
            <person name="Reeves G."/>
            <person name="Jo S.H."/>
            <person name="Lee B.W."/>
            <person name="Cho H.T."/>
            <person name="Choi H.S."/>
            <person name="Lee M.S."/>
            <person name="Yu Y."/>
            <person name="Do Choi Y."/>
            <person name="Park B.S."/>
            <person name="van Deynze A."/>
            <person name="Ashrafi H."/>
            <person name="Hill T."/>
            <person name="Kim W.T."/>
            <person name="Pai H.S."/>
            <person name="Ahn H.K."/>
            <person name="Yeam I."/>
            <person name="Giovannoni J.J."/>
            <person name="Rose J.K."/>
            <person name="Sorensen I."/>
            <person name="Lee S.J."/>
            <person name="Kim R.W."/>
            <person name="Choi I.Y."/>
            <person name="Choi B.S."/>
            <person name="Lim J.S."/>
            <person name="Lee Y.H."/>
            <person name="Choi D."/>
        </authorList>
    </citation>
    <scope>NUCLEOTIDE SEQUENCE [LARGE SCALE GENOMIC DNA]</scope>
    <source>
        <strain evidence="3">cv. CM334</strain>
    </source>
</reference>
<evidence type="ECO:0000313" key="2">
    <source>
        <dbReference type="EMBL" id="PHT57493.1"/>
    </source>
</evidence>
<dbReference type="AlphaFoldDB" id="A0A2G2XJ22"/>